<dbReference type="InterPro" id="IPR002347">
    <property type="entry name" value="SDR_fam"/>
</dbReference>
<keyword evidence="2" id="KW-0521">NADP</keyword>
<dbReference type="GO" id="GO:0016491">
    <property type="term" value="F:oxidoreductase activity"/>
    <property type="evidence" value="ECO:0007669"/>
    <property type="project" value="UniProtKB-KW"/>
</dbReference>
<dbReference type="PANTHER" id="PTHR43618">
    <property type="entry name" value="7-ALPHA-HYDROXYSTEROID DEHYDROGENASE"/>
    <property type="match status" value="1"/>
</dbReference>
<dbReference type="PRINTS" id="PR00080">
    <property type="entry name" value="SDRFAMILY"/>
</dbReference>
<evidence type="ECO:0000313" key="4">
    <source>
        <dbReference type="EMBL" id="NDV35227.1"/>
    </source>
</evidence>
<dbReference type="Pfam" id="PF13561">
    <property type="entry name" value="adh_short_C2"/>
    <property type="match status" value="1"/>
</dbReference>
<evidence type="ECO:0000256" key="2">
    <source>
        <dbReference type="ARBA" id="ARBA00022857"/>
    </source>
</evidence>
<evidence type="ECO:0000256" key="1">
    <source>
        <dbReference type="ARBA" id="ARBA00006484"/>
    </source>
</evidence>
<reference evidence="4" key="1">
    <citation type="journal article" date="2020" name="J. Eukaryot. Microbiol.">
        <title>De novo Sequencing, Assembly and Annotation of the Transcriptome for the Free-Living Testate Amoeba Arcella intermedia.</title>
        <authorList>
            <person name="Ribeiro G.M."/>
            <person name="Porfirio-Sousa A.L."/>
            <person name="Maurer-Alcala X.X."/>
            <person name="Katz L.A."/>
            <person name="Lahr D.J.G."/>
        </authorList>
    </citation>
    <scope>NUCLEOTIDE SEQUENCE</scope>
</reference>
<dbReference type="FunFam" id="3.40.50.720:FF:000084">
    <property type="entry name" value="Short-chain dehydrogenase reductase"/>
    <property type="match status" value="1"/>
</dbReference>
<keyword evidence="3" id="KW-0560">Oxidoreductase</keyword>
<dbReference type="InterPro" id="IPR020904">
    <property type="entry name" value="Sc_DH/Rdtase_CS"/>
</dbReference>
<proteinExistence type="inferred from homology"/>
<protein>
    <submittedName>
        <fullName evidence="4">Uncharacterized protein</fullName>
    </submittedName>
</protein>
<comment type="similarity">
    <text evidence="1">Belongs to the short-chain dehydrogenases/reductases (SDR) family.</text>
</comment>
<dbReference type="AlphaFoldDB" id="A0A6B2LEF9"/>
<dbReference type="SUPFAM" id="SSF51735">
    <property type="entry name" value="NAD(P)-binding Rossmann-fold domains"/>
    <property type="match status" value="1"/>
</dbReference>
<dbReference type="InterPro" id="IPR036291">
    <property type="entry name" value="NAD(P)-bd_dom_sf"/>
</dbReference>
<dbReference type="PROSITE" id="PS00061">
    <property type="entry name" value="ADH_SHORT"/>
    <property type="match status" value="1"/>
</dbReference>
<accession>A0A6B2LEF9</accession>
<dbReference type="PRINTS" id="PR00081">
    <property type="entry name" value="GDHRDH"/>
</dbReference>
<dbReference type="EMBL" id="GIBP01006258">
    <property type="protein sequence ID" value="NDV35227.1"/>
    <property type="molecule type" value="Transcribed_RNA"/>
</dbReference>
<dbReference type="InterPro" id="IPR052178">
    <property type="entry name" value="Sec_Metab_Biosynth_SDR"/>
</dbReference>
<evidence type="ECO:0000256" key="3">
    <source>
        <dbReference type="ARBA" id="ARBA00023002"/>
    </source>
</evidence>
<dbReference type="PANTHER" id="PTHR43618:SF8">
    <property type="entry name" value="7ALPHA-HYDROXYSTEROID DEHYDROGENASE"/>
    <property type="match status" value="1"/>
</dbReference>
<sequence>MDSDGWFDVSGKVVVVSGGGRGIGLMIAEGFVSAGSTVYISSRAKDVLDSAAKALNEKYSSKKGSGTCFAIAADLSTVEGCRHLAEQIQKKESKVHVLVNNSGNNWAAPLDTFPESGFDKVMNLNLKGPFFLTQSLLPLLKSAGTKEDPARVINISSINGANITALETYSYSASKAGLVHLSRHLASKLADHNITVNVILPGAFATKLTKATLDTFGSAIVAGTPLKRLGKPSDISSACIFLASPGASWVTGATLAVDGGALIKATL</sequence>
<dbReference type="Gene3D" id="3.40.50.720">
    <property type="entry name" value="NAD(P)-binding Rossmann-like Domain"/>
    <property type="match status" value="1"/>
</dbReference>
<organism evidence="4">
    <name type="scientific">Arcella intermedia</name>
    <dbReference type="NCBI Taxonomy" id="1963864"/>
    <lineage>
        <taxon>Eukaryota</taxon>
        <taxon>Amoebozoa</taxon>
        <taxon>Tubulinea</taxon>
        <taxon>Elardia</taxon>
        <taxon>Arcellinida</taxon>
        <taxon>Sphaerothecina</taxon>
        <taxon>Arcellidae</taxon>
        <taxon>Arcella</taxon>
    </lineage>
</organism>
<name>A0A6B2LEF9_9EUKA</name>